<sequence length="427" mass="46028">MPSKDKLSLFDACGMAIGGMVGGGIFAVLGEAMMTSGNAAFISLGIGGILALITGLVYGKLTIKFDEAGGSFIFMEHITSFRFAGTISWFLILGYVFTISLYAYTFGSYAGRLLGFGSGPNFWLGSTVVIFITILNLSGVRESGISEDLLVYTKIVILAGLIGIGFMTVHPDKIYPIVNQGVGNIIQAGALVFVAYEGFQLLTYDYNTIENHKTNLPRAIIISITAVICIYMLIAFVITGSLTPSIIAEHKETALAMLAKPVLGQTGIIIVLVAAVFSTASAILATIFAISRLAKRIADDGQLPDQLTDLKRAGMPVYFALLIAVLAIVVQFYGNLEQITAFSSLVFLFVFSIVNFMGYKYEVFEGWKRFLPISGSLGCAFAMSILIYDIYSSEPTTLYVVIGISTALLLLREAYIWLHSGYKGANN</sequence>
<keyword evidence="2" id="KW-1003">Cell membrane</keyword>
<comment type="subcellular location">
    <subcellularLocation>
        <location evidence="1">Cell membrane</location>
        <topology evidence="1">Multi-pass membrane protein</topology>
    </subcellularLocation>
</comment>
<dbReference type="OrthoDB" id="9810109at2"/>
<evidence type="ECO:0000256" key="2">
    <source>
        <dbReference type="ARBA" id="ARBA00022475"/>
    </source>
</evidence>
<dbReference type="InterPro" id="IPR050367">
    <property type="entry name" value="APC_superfamily"/>
</dbReference>
<dbReference type="GO" id="GO:0005886">
    <property type="term" value="C:plasma membrane"/>
    <property type="evidence" value="ECO:0007669"/>
    <property type="project" value="UniProtKB-SubCell"/>
</dbReference>
<feature type="transmembrane region" description="Helical" evidence="6">
    <location>
        <begin position="315"/>
        <end position="333"/>
    </location>
</feature>
<name>A0A5D3YQK5_9BACT</name>
<feature type="transmembrane region" description="Helical" evidence="6">
    <location>
        <begin position="339"/>
        <end position="358"/>
    </location>
</feature>
<protein>
    <recommendedName>
        <fullName evidence="9">Amino acid:proton symporter, ABT family</fullName>
    </recommendedName>
</protein>
<feature type="transmembrane region" description="Helical" evidence="6">
    <location>
        <begin position="149"/>
        <end position="169"/>
    </location>
</feature>
<keyword evidence="4 6" id="KW-1133">Transmembrane helix</keyword>
<dbReference type="EMBL" id="VNHY01000001">
    <property type="protein sequence ID" value="TYP95349.1"/>
    <property type="molecule type" value="Genomic_DNA"/>
</dbReference>
<feature type="transmembrane region" description="Helical" evidence="6">
    <location>
        <begin position="122"/>
        <end position="140"/>
    </location>
</feature>
<feature type="transmembrane region" description="Helical" evidence="6">
    <location>
        <begin position="370"/>
        <end position="391"/>
    </location>
</feature>
<feature type="transmembrane region" description="Helical" evidence="6">
    <location>
        <begin position="181"/>
        <end position="199"/>
    </location>
</feature>
<dbReference type="RefSeq" id="WP_148898020.1">
    <property type="nucleotide sequence ID" value="NZ_VNHY01000001.1"/>
</dbReference>
<dbReference type="PANTHER" id="PTHR42770:SF11">
    <property type="entry name" value="INNER MEMBRANE TRANSPORT PROTEIN YBAT"/>
    <property type="match status" value="1"/>
</dbReference>
<proteinExistence type="predicted"/>
<evidence type="ECO:0000256" key="4">
    <source>
        <dbReference type="ARBA" id="ARBA00022989"/>
    </source>
</evidence>
<evidence type="ECO:0000256" key="6">
    <source>
        <dbReference type="SAM" id="Phobius"/>
    </source>
</evidence>
<dbReference type="Gene3D" id="1.20.1740.10">
    <property type="entry name" value="Amino acid/polyamine transporter I"/>
    <property type="match status" value="1"/>
</dbReference>
<dbReference type="GO" id="GO:0022857">
    <property type="term" value="F:transmembrane transporter activity"/>
    <property type="evidence" value="ECO:0007669"/>
    <property type="project" value="InterPro"/>
</dbReference>
<dbReference type="Pfam" id="PF13520">
    <property type="entry name" value="AA_permease_2"/>
    <property type="match status" value="1"/>
</dbReference>
<keyword evidence="8" id="KW-1185">Reference proteome</keyword>
<keyword evidence="3 6" id="KW-0812">Transmembrane</keyword>
<reference evidence="7 8" key="1">
    <citation type="submission" date="2019-07" db="EMBL/GenBank/DDBJ databases">
        <title>Genomic Encyclopedia of Archaeal and Bacterial Type Strains, Phase II (KMG-II): from individual species to whole genera.</title>
        <authorList>
            <person name="Goeker M."/>
        </authorList>
    </citation>
    <scope>NUCLEOTIDE SEQUENCE [LARGE SCALE GENOMIC DNA]</scope>
    <source>
        <strain evidence="7 8">DSM 21935</strain>
    </source>
</reference>
<feature type="transmembrane region" description="Helical" evidence="6">
    <location>
        <begin position="267"/>
        <end position="294"/>
    </location>
</feature>
<comment type="caution">
    <text evidence="7">The sequence shown here is derived from an EMBL/GenBank/DDBJ whole genome shotgun (WGS) entry which is preliminary data.</text>
</comment>
<dbReference type="Proteomes" id="UP000324595">
    <property type="component" value="Unassembled WGS sequence"/>
</dbReference>
<accession>A0A5D3YQK5</accession>
<dbReference type="AlphaFoldDB" id="A0A5D3YQK5"/>
<organism evidence="7 8">
    <name type="scientific">Fodinibius salinus</name>
    <dbReference type="NCBI Taxonomy" id="860790"/>
    <lineage>
        <taxon>Bacteria</taxon>
        <taxon>Pseudomonadati</taxon>
        <taxon>Balneolota</taxon>
        <taxon>Balneolia</taxon>
        <taxon>Balneolales</taxon>
        <taxon>Balneolaceae</taxon>
        <taxon>Fodinibius</taxon>
    </lineage>
</organism>
<feature type="transmembrane region" description="Helical" evidence="6">
    <location>
        <begin position="80"/>
        <end position="102"/>
    </location>
</feature>
<evidence type="ECO:0000256" key="5">
    <source>
        <dbReference type="ARBA" id="ARBA00023136"/>
    </source>
</evidence>
<feature type="transmembrane region" description="Helical" evidence="6">
    <location>
        <begin position="397"/>
        <end position="418"/>
    </location>
</feature>
<dbReference type="InterPro" id="IPR002293">
    <property type="entry name" value="AA/rel_permease1"/>
</dbReference>
<feature type="transmembrane region" description="Helical" evidence="6">
    <location>
        <begin position="39"/>
        <end position="59"/>
    </location>
</feature>
<dbReference type="PIRSF" id="PIRSF006060">
    <property type="entry name" value="AA_transporter"/>
    <property type="match status" value="1"/>
</dbReference>
<feature type="transmembrane region" description="Helical" evidence="6">
    <location>
        <begin position="12"/>
        <end position="33"/>
    </location>
</feature>
<dbReference type="PANTHER" id="PTHR42770">
    <property type="entry name" value="AMINO ACID TRANSPORTER-RELATED"/>
    <property type="match status" value="1"/>
</dbReference>
<evidence type="ECO:0000256" key="3">
    <source>
        <dbReference type="ARBA" id="ARBA00022692"/>
    </source>
</evidence>
<evidence type="ECO:0000313" key="7">
    <source>
        <dbReference type="EMBL" id="TYP95349.1"/>
    </source>
</evidence>
<gene>
    <name evidence="7" type="ORF">LX73_0649</name>
</gene>
<evidence type="ECO:0000313" key="8">
    <source>
        <dbReference type="Proteomes" id="UP000324595"/>
    </source>
</evidence>
<evidence type="ECO:0000256" key="1">
    <source>
        <dbReference type="ARBA" id="ARBA00004651"/>
    </source>
</evidence>
<feature type="transmembrane region" description="Helical" evidence="6">
    <location>
        <begin position="220"/>
        <end position="247"/>
    </location>
</feature>
<keyword evidence="5 6" id="KW-0472">Membrane</keyword>
<evidence type="ECO:0008006" key="9">
    <source>
        <dbReference type="Google" id="ProtNLM"/>
    </source>
</evidence>